<sequence>MQKHPQADYCSETHKHAAVSSERETHTLRNWCRCRTRQCLQHFVEVFCPHTVNVRCEIGAQCYGNGKHVLGLQ</sequence>
<reference evidence="1" key="1">
    <citation type="submission" date="2023-08" db="EMBL/GenBank/DDBJ databases">
        <title>Chromosome-level Genome Assembly of mud carp (Cirrhinus molitorella).</title>
        <authorList>
            <person name="Liu H."/>
        </authorList>
    </citation>
    <scope>NUCLEOTIDE SEQUENCE</scope>
    <source>
        <strain evidence="1">Prfri</strain>
        <tissue evidence="1">Muscle</tissue>
    </source>
</reference>
<organism evidence="1 2">
    <name type="scientific">Cirrhinus molitorella</name>
    <name type="common">mud carp</name>
    <dbReference type="NCBI Taxonomy" id="172907"/>
    <lineage>
        <taxon>Eukaryota</taxon>
        <taxon>Metazoa</taxon>
        <taxon>Chordata</taxon>
        <taxon>Craniata</taxon>
        <taxon>Vertebrata</taxon>
        <taxon>Euteleostomi</taxon>
        <taxon>Actinopterygii</taxon>
        <taxon>Neopterygii</taxon>
        <taxon>Teleostei</taxon>
        <taxon>Ostariophysi</taxon>
        <taxon>Cypriniformes</taxon>
        <taxon>Cyprinidae</taxon>
        <taxon>Labeoninae</taxon>
        <taxon>Labeonini</taxon>
        <taxon>Cirrhinus</taxon>
    </lineage>
</organism>
<accession>A0AA88TGU7</accession>
<dbReference type="EMBL" id="JAUYZG010000016">
    <property type="protein sequence ID" value="KAK2885990.1"/>
    <property type="molecule type" value="Genomic_DNA"/>
</dbReference>
<dbReference type="AlphaFoldDB" id="A0AA88TGU7"/>
<protein>
    <submittedName>
        <fullName evidence="1">Uncharacterized protein</fullName>
    </submittedName>
</protein>
<evidence type="ECO:0000313" key="2">
    <source>
        <dbReference type="Proteomes" id="UP001187343"/>
    </source>
</evidence>
<keyword evidence="2" id="KW-1185">Reference proteome</keyword>
<gene>
    <name evidence="1" type="ORF">Q8A67_016827</name>
</gene>
<comment type="caution">
    <text evidence="1">The sequence shown here is derived from an EMBL/GenBank/DDBJ whole genome shotgun (WGS) entry which is preliminary data.</text>
</comment>
<evidence type="ECO:0000313" key="1">
    <source>
        <dbReference type="EMBL" id="KAK2885990.1"/>
    </source>
</evidence>
<dbReference type="Proteomes" id="UP001187343">
    <property type="component" value="Unassembled WGS sequence"/>
</dbReference>
<proteinExistence type="predicted"/>
<name>A0AA88TGU7_9TELE</name>